<accession>A0ABR2U1D3</accession>
<comment type="caution">
    <text evidence="1">The sequence shown here is derived from an EMBL/GenBank/DDBJ whole genome shotgun (WGS) entry which is preliminary data.</text>
</comment>
<evidence type="ECO:0000313" key="1">
    <source>
        <dbReference type="EMBL" id="KAK9043545.1"/>
    </source>
</evidence>
<gene>
    <name evidence="1" type="ORF">V6N11_071881</name>
</gene>
<organism evidence="1 2">
    <name type="scientific">Hibiscus sabdariffa</name>
    <name type="common">roselle</name>
    <dbReference type="NCBI Taxonomy" id="183260"/>
    <lineage>
        <taxon>Eukaryota</taxon>
        <taxon>Viridiplantae</taxon>
        <taxon>Streptophyta</taxon>
        <taxon>Embryophyta</taxon>
        <taxon>Tracheophyta</taxon>
        <taxon>Spermatophyta</taxon>
        <taxon>Magnoliopsida</taxon>
        <taxon>eudicotyledons</taxon>
        <taxon>Gunneridae</taxon>
        <taxon>Pentapetalae</taxon>
        <taxon>rosids</taxon>
        <taxon>malvids</taxon>
        <taxon>Malvales</taxon>
        <taxon>Malvaceae</taxon>
        <taxon>Malvoideae</taxon>
        <taxon>Hibiscus</taxon>
    </lineage>
</organism>
<name>A0ABR2U1D3_9ROSI</name>
<evidence type="ECO:0000313" key="2">
    <source>
        <dbReference type="Proteomes" id="UP001396334"/>
    </source>
</evidence>
<keyword evidence="2" id="KW-1185">Reference proteome</keyword>
<reference evidence="1 2" key="1">
    <citation type="journal article" date="2024" name="G3 (Bethesda)">
        <title>Genome assembly of Hibiscus sabdariffa L. provides insights into metabolisms of medicinal natural products.</title>
        <authorList>
            <person name="Kim T."/>
        </authorList>
    </citation>
    <scope>NUCLEOTIDE SEQUENCE [LARGE SCALE GENOMIC DNA]</scope>
    <source>
        <strain evidence="1">TK-2024</strain>
        <tissue evidence="1">Old leaves</tissue>
    </source>
</reference>
<dbReference type="Proteomes" id="UP001396334">
    <property type="component" value="Unassembled WGS sequence"/>
</dbReference>
<proteinExistence type="predicted"/>
<sequence length="75" mass="8320">MLCLSLSWLRRSSWALTPNMWRFQTFIAPCLFLALILVVVASQPFFGYNECLTGIALQGPCSHSFVLVAVVVDGL</sequence>
<protein>
    <submittedName>
        <fullName evidence="1">Uncharacterized protein</fullName>
    </submittedName>
</protein>
<dbReference type="EMBL" id="JBBPBN010000003">
    <property type="protein sequence ID" value="KAK9043545.1"/>
    <property type="molecule type" value="Genomic_DNA"/>
</dbReference>